<dbReference type="EMBL" id="CP006912">
    <property type="protein sequence ID" value="AHB50316.1"/>
    <property type="molecule type" value="Genomic_DNA"/>
</dbReference>
<dbReference type="Proteomes" id="UP000018542">
    <property type="component" value="Chromosome"/>
</dbReference>
<sequence>MLFHGPLHSMALFEPSSTDGFAEQIFVSDTLTLVIDDSFSVKTEEINRETPDGVILRIGIGSVRIKIREA</sequence>
<dbReference type="AlphaFoldDB" id="V5SHJ0"/>
<organism evidence="1 2">
    <name type="scientific">Hyphomicrobium nitrativorans NL23</name>
    <dbReference type="NCBI Taxonomy" id="1029756"/>
    <lineage>
        <taxon>Bacteria</taxon>
        <taxon>Pseudomonadati</taxon>
        <taxon>Pseudomonadota</taxon>
        <taxon>Alphaproteobacteria</taxon>
        <taxon>Hyphomicrobiales</taxon>
        <taxon>Hyphomicrobiaceae</taxon>
        <taxon>Hyphomicrobium</taxon>
    </lineage>
</organism>
<proteinExistence type="predicted"/>
<dbReference type="PATRIC" id="fig|1029756.8.peg.2975"/>
<name>V5SHJ0_9HYPH</name>
<evidence type="ECO:0000313" key="1">
    <source>
        <dbReference type="EMBL" id="AHB50316.1"/>
    </source>
</evidence>
<gene>
    <name evidence="1" type="ORF">W911_14295</name>
</gene>
<evidence type="ECO:0000313" key="2">
    <source>
        <dbReference type="Proteomes" id="UP000018542"/>
    </source>
</evidence>
<protein>
    <submittedName>
        <fullName evidence="1">Uncharacterized protein</fullName>
    </submittedName>
</protein>
<dbReference type="STRING" id="1029756.W911_14295"/>
<dbReference type="HOGENOM" id="CLU_2752351_0_0_5"/>
<dbReference type="KEGG" id="hni:W911_14295"/>
<dbReference type="RefSeq" id="WP_023788173.1">
    <property type="nucleotide sequence ID" value="NC_022997.1"/>
</dbReference>
<keyword evidence="2" id="KW-1185">Reference proteome</keyword>
<accession>V5SHJ0</accession>
<reference evidence="1 2" key="1">
    <citation type="journal article" date="2014" name="Genome Announc.">
        <title>Complete Genome Sequence of Hyphomicrobium nitrativorans Strain NL23, a Denitrifying Bacterium Isolated from Biofilm of a Methanol-Fed Denitrification System Treating Seawater at the Montreal Biodome.</title>
        <authorList>
            <person name="Martineau C."/>
            <person name="Villeneuve C."/>
            <person name="Mauffrey F."/>
            <person name="Villemur R."/>
        </authorList>
    </citation>
    <scope>NUCLEOTIDE SEQUENCE [LARGE SCALE GENOMIC DNA]</scope>
    <source>
        <strain evidence="1">NL23</strain>
    </source>
</reference>